<evidence type="ECO:0000256" key="1">
    <source>
        <dbReference type="SAM" id="Phobius"/>
    </source>
</evidence>
<dbReference type="EMBL" id="PJQY01000737">
    <property type="protein sequence ID" value="PQQ08335.1"/>
    <property type="molecule type" value="Genomic_DNA"/>
</dbReference>
<gene>
    <name evidence="2" type="ORF">Pyn_19054</name>
</gene>
<keyword evidence="1" id="KW-0812">Transmembrane</keyword>
<name>A0A314YIC6_PRUYE</name>
<feature type="transmembrane region" description="Helical" evidence="1">
    <location>
        <begin position="37"/>
        <end position="57"/>
    </location>
</feature>
<dbReference type="Proteomes" id="UP000250321">
    <property type="component" value="Unassembled WGS sequence"/>
</dbReference>
<comment type="caution">
    <text evidence="2">The sequence shown here is derived from an EMBL/GenBank/DDBJ whole genome shotgun (WGS) entry which is preliminary data.</text>
</comment>
<protein>
    <submittedName>
        <fullName evidence="2">Uncharacterized protein</fullName>
    </submittedName>
</protein>
<evidence type="ECO:0000313" key="3">
    <source>
        <dbReference type="Proteomes" id="UP000250321"/>
    </source>
</evidence>
<proteinExistence type="predicted"/>
<organism evidence="2 3">
    <name type="scientific">Prunus yedoensis var. nudiflora</name>
    <dbReference type="NCBI Taxonomy" id="2094558"/>
    <lineage>
        <taxon>Eukaryota</taxon>
        <taxon>Viridiplantae</taxon>
        <taxon>Streptophyta</taxon>
        <taxon>Embryophyta</taxon>
        <taxon>Tracheophyta</taxon>
        <taxon>Spermatophyta</taxon>
        <taxon>Magnoliopsida</taxon>
        <taxon>eudicotyledons</taxon>
        <taxon>Gunneridae</taxon>
        <taxon>Pentapetalae</taxon>
        <taxon>rosids</taxon>
        <taxon>fabids</taxon>
        <taxon>Rosales</taxon>
        <taxon>Rosaceae</taxon>
        <taxon>Amygdaloideae</taxon>
        <taxon>Amygdaleae</taxon>
        <taxon>Prunus</taxon>
    </lineage>
</organism>
<evidence type="ECO:0000313" key="2">
    <source>
        <dbReference type="EMBL" id="PQQ08335.1"/>
    </source>
</evidence>
<reference evidence="2 3" key="1">
    <citation type="submission" date="2018-02" db="EMBL/GenBank/DDBJ databases">
        <title>Draft genome of wild Prunus yedoensis var. nudiflora.</title>
        <authorList>
            <person name="Baek S."/>
            <person name="Kim J.-H."/>
            <person name="Choi K."/>
            <person name="Kim G.-B."/>
            <person name="Cho A."/>
            <person name="Jang H."/>
            <person name="Shin C.-H."/>
            <person name="Yu H.-J."/>
            <person name="Mun J.-H."/>
        </authorList>
    </citation>
    <scope>NUCLEOTIDE SEQUENCE [LARGE SCALE GENOMIC DNA]</scope>
    <source>
        <strain evidence="3">cv. Jeju island</strain>
        <tissue evidence="2">Leaf</tissue>
    </source>
</reference>
<keyword evidence="1" id="KW-1133">Transmembrane helix</keyword>
<keyword evidence="1" id="KW-0472">Membrane</keyword>
<sequence length="84" mass="9126">MAWQFGLVQMTWQLDEDGRAWCDDPNVAEFIRLNAPVASVAGVTALTVAGVIAPIIARMTTAYHGQSDGHYHGLNDGRCHCRNG</sequence>
<dbReference type="AlphaFoldDB" id="A0A314YIC6"/>
<accession>A0A314YIC6</accession>
<keyword evidence="3" id="KW-1185">Reference proteome</keyword>